<sequence length="109" mass="12407">MSRSKGDEAEAKAILFLQKKGFIIVESNYYSRFGEIDIIATKDGVLHFIEVKSAREYEGAIYNITPKKVERIVKTSQVYLKKNALDMEFCYDAVIVTPNAIELIENILV</sequence>
<reference evidence="1" key="1">
    <citation type="submission" date="2016-10" db="EMBL/GenBank/DDBJ databases">
        <authorList>
            <person name="de Groot N.N."/>
        </authorList>
    </citation>
    <scope>NUCLEOTIDE SEQUENCE</scope>
</reference>
<proteinExistence type="inferred from homology"/>
<name>A0A1W1B8R1_9ZZZZ</name>
<dbReference type="HAMAP" id="MF_00048">
    <property type="entry name" value="UPF0102"/>
    <property type="match status" value="1"/>
</dbReference>
<protein>
    <submittedName>
        <fullName evidence="1">Uncharacterized protein</fullName>
    </submittedName>
</protein>
<dbReference type="Gene3D" id="3.40.1350.10">
    <property type="match status" value="1"/>
</dbReference>
<dbReference type="PANTHER" id="PTHR34039">
    <property type="entry name" value="UPF0102 PROTEIN YRAN"/>
    <property type="match status" value="1"/>
</dbReference>
<dbReference type="EMBL" id="FPHB01000006">
    <property type="protein sequence ID" value="SFV49933.1"/>
    <property type="molecule type" value="Genomic_DNA"/>
</dbReference>
<dbReference type="AlphaFoldDB" id="A0A1W1B8R1"/>
<organism evidence="1">
    <name type="scientific">hydrothermal vent metagenome</name>
    <dbReference type="NCBI Taxonomy" id="652676"/>
    <lineage>
        <taxon>unclassified sequences</taxon>
        <taxon>metagenomes</taxon>
        <taxon>ecological metagenomes</taxon>
    </lineage>
</organism>
<dbReference type="SUPFAM" id="SSF52980">
    <property type="entry name" value="Restriction endonuclease-like"/>
    <property type="match status" value="1"/>
</dbReference>
<dbReference type="GO" id="GO:0003676">
    <property type="term" value="F:nucleic acid binding"/>
    <property type="evidence" value="ECO:0007669"/>
    <property type="project" value="InterPro"/>
</dbReference>
<dbReference type="PANTHER" id="PTHR34039:SF1">
    <property type="entry name" value="UPF0102 PROTEIN YRAN"/>
    <property type="match status" value="1"/>
</dbReference>
<gene>
    <name evidence="1" type="ORF">MNB_SM-7-1489</name>
</gene>
<dbReference type="InterPro" id="IPR011856">
    <property type="entry name" value="tRNA_endonuc-like_dom_sf"/>
</dbReference>
<dbReference type="NCBIfam" id="NF009152">
    <property type="entry name" value="PRK12497.2-4"/>
    <property type="match status" value="1"/>
</dbReference>
<dbReference type="InterPro" id="IPR011335">
    <property type="entry name" value="Restrct_endonuc-II-like"/>
</dbReference>
<dbReference type="Pfam" id="PF02021">
    <property type="entry name" value="UPF0102"/>
    <property type="match status" value="1"/>
</dbReference>
<accession>A0A1W1B8R1</accession>
<dbReference type="InterPro" id="IPR003509">
    <property type="entry name" value="UPF0102_YraN-like"/>
</dbReference>
<evidence type="ECO:0000313" key="1">
    <source>
        <dbReference type="EMBL" id="SFV49933.1"/>
    </source>
</evidence>